<accession>A0A2N0QMB7</accession>
<dbReference type="EMBL" id="LLXH01006225">
    <property type="protein sequence ID" value="PKC52193.1"/>
    <property type="molecule type" value="Genomic_DNA"/>
</dbReference>
<dbReference type="GO" id="GO:0019441">
    <property type="term" value="P:L-tryptophan catabolic process to kynurenine"/>
    <property type="evidence" value="ECO:0007669"/>
    <property type="project" value="InterPro"/>
</dbReference>
<dbReference type="VEuPathDB" id="FungiDB:RhiirA1_482063"/>
<dbReference type="SUPFAM" id="SSF102198">
    <property type="entry name" value="Putative cyclase"/>
    <property type="match status" value="1"/>
</dbReference>
<dbReference type="InterPro" id="IPR037175">
    <property type="entry name" value="KFase_sf"/>
</dbReference>
<evidence type="ECO:0008006" key="4">
    <source>
        <dbReference type="Google" id="ProtNLM"/>
    </source>
</evidence>
<organism evidence="2 3">
    <name type="scientific">Rhizophagus irregularis</name>
    <dbReference type="NCBI Taxonomy" id="588596"/>
    <lineage>
        <taxon>Eukaryota</taxon>
        <taxon>Fungi</taxon>
        <taxon>Fungi incertae sedis</taxon>
        <taxon>Mucoromycota</taxon>
        <taxon>Glomeromycotina</taxon>
        <taxon>Glomeromycetes</taxon>
        <taxon>Glomerales</taxon>
        <taxon>Glomeraceae</taxon>
        <taxon>Rhizophagus</taxon>
    </lineage>
</organism>
<feature type="non-terminal residue" evidence="2">
    <location>
        <position position="69"/>
    </location>
</feature>
<gene>
    <name evidence="2" type="ORF">RhiirA1_482063</name>
</gene>
<proteinExistence type="inferred from homology"/>
<dbReference type="InterPro" id="IPR007325">
    <property type="entry name" value="KFase/CYL"/>
</dbReference>
<dbReference type="Pfam" id="PF04199">
    <property type="entry name" value="Cyclase"/>
    <property type="match status" value="1"/>
</dbReference>
<dbReference type="Proteomes" id="UP000232688">
    <property type="component" value="Unassembled WGS sequence"/>
</dbReference>
<reference evidence="2 3" key="2">
    <citation type="submission" date="2017-10" db="EMBL/GenBank/DDBJ databases">
        <title>Genome analyses suggest a sexual origin of heterokaryosis in a supposedly ancient asexual fungus.</title>
        <authorList>
            <person name="Corradi N."/>
            <person name="Sedzielewska K."/>
            <person name="Noel J."/>
            <person name="Charron P."/>
            <person name="Farinelli L."/>
            <person name="Marton T."/>
            <person name="Kruger M."/>
            <person name="Pelin A."/>
            <person name="Brachmann A."/>
            <person name="Corradi N."/>
        </authorList>
    </citation>
    <scope>NUCLEOTIDE SEQUENCE [LARGE SCALE GENOMIC DNA]</scope>
    <source>
        <strain evidence="2 3">A1</strain>
    </source>
</reference>
<reference evidence="2 3" key="1">
    <citation type="submission" date="2017-10" db="EMBL/GenBank/DDBJ databases">
        <title>Extensive intraspecific genome diversity in a model arbuscular mycorrhizal fungus.</title>
        <authorList>
            <person name="Chen E.C.H."/>
            <person name="Morin E."/>
            <person name="Baudet D."/>
            <person name="Noel J."/>
            <person name="Ndikumana S."/>
            <person name="Charron P."/>
            <person name="St-Onge C."/>
            <person name="Giorgi J."/>
            <person name="Grigoriev I.V."/>
            <person name="Roux C."/>
            <person name="Martin F.M."/>
            <person name="Corradi N."/>
        </authorList>
    </citation>
    <scope>NUCLEOTIDE SEQUENCE [LARGE SCALE GENOMIC DNA]</scope>
    <source>
        <strain evidence="2 3">A1</strain>
    </source>
</reference>
<name>A0A2N0QMB7_9GLOM</name>
<protein>
    <recommendedName>
        <fullName evidence="4">Cyclase</fullName>
    </recommendedName>
</protein>
<dbReference type="AlphaFoldDB" id="A0A2N0QMB7"/>
<evidence type="ECO:0000313" key="2">
    <source>
        <dbReference type="EMBL" id="PKC52193.1"/>
    </source>
</evidence>
<evidence type="ECO:0000256" key="1">
    <source>
        <dbReference type="ARBA" id="ARBA00007865"/>
    </source>
</evidence>
<dbReference type="Gene3D" id="3.50.30.50">
    <property type="entry name" value="Putative cyclase"/>
    <property type="match status" value="1"/>
</dbReference>
<comment type="caution">
    <text evidence="2">The sequence shown here is derived from an EMBL/GenBank/DDBJ whole genome shotgun (WGS) entry which is preliminary data.</text>
</comment>
<evidence type="ECO:0000313" key="3">
    <source>
        <dbReference type="Proteomes" id="UP000232688"/>
    </source>
</evidence>
<feature type="non-terminal residue" evidence="2">
    <location>
        <position position="1"/>
    </location>
</feature>
<dbReference type="GO" id="GO:0004061">
    <property type="term" value="F:arylformamidase activity"/>
    <property type="evidence" value="ECO:0007669"/>
    <property type="project" value="InterPro"/>
</dbReference>
<sequence length="69" mass="7718">ELKDPINKVLTAEIEYQDHLKSVPQITKALGCEEKDLPNGYGWASESVSLTTHSGTHLDAPYHYYPTTD</sequence>
<comment type="similarity">
    <text evidence="1">Belongs to the Cyclase 1 superfamily.</text>
</comment>